<dbReference type="STRING" id="540747.SAMN04488031_1404"/>
<reference evidence="1 3" key="1">
    <citation type="submission" date="2015-04" db="EMBL/GenBank/DDBJ databases">
        <title>The draft genome sequence of Roseovarius indicus B108T.</title>
        <authorList>
            <person name="Li G."/>
            <person name="Lai Q."/>
            <person name="Shao Z."/>
            <person name="Yan P."/>
        </authorList>
    </citation>
    <scope>NUCLEOTIDE SEQUENCE [LARGE SCALE GENOMIC DNA]</scope>
    <source>
        <strain evidence="1 3">B108</strain>
    </source>
</reference>
<accession>A0A0T5NQT5</accession>
<name>A0A0T5NQT5_9RHOB</name>
<evidence type="ECO:0000313" key="2">
    <source>
        <dbReference type="EMBL" id="QEW29514.1"/>
    </source>
</evidence>
<dbReference type="Proteomes" id="UP000325785">
    <property type="component" value="Plasmid pRIdsm_01"/>
</dbReference>
<reference evidence="2 4" key="2">
    <citation type="submission" date="2018-08" db="EMBL/GenBank/DDBJ databases">
        <title>Genetic Globetrotter - A new plasmid hitch-hiking vast phylogenetic and geographic distances.</title>
        <authorList>
            <person name="Vollmers J."/>
            <person name="Petersen J."/>
        </authorList>
    </citation>
    <scope>NUCLEOTIDE SEQUENCE [LARGE SCALE GENOMIC DNA]</scope>
    <source>
        <strain evidence="2 4">DSM 26383</strain>
        <plasmid evidence="2">pRIdsm_01</plasmid>
        <plasmid evidence="4">pridsm_01</plasmid>
    </source>
</reference>
<sequence>MFFLVFFAGSAAAESCLAPQPPFVPGDPQAAREYRDIIRSDFEVYIRDIEAYFRCLDDERARAFKEAREVSEAYGRFLKVIEP</sequence>
<evidence type="ECO:0000313" key="3">
    <source>
        <dbReference type="Proteomes" id="UP000051401"/>
    </source>
</evidence>
<geneLocation type="plasmid" evidence="2">
    <name>pRIdsm_01</name>
</geneLocation>
<dbReference type="Proteomes" id="UP000051401">
    <property type="component" value="Unassembled WGS sequence"/>
</dbReference>
<protein>
    <submittedName>
        <fullName evidence="1">Uncharacterized protein</fullName>
    </submittedName>
</protein>
<keyword evidence="3" id="KW-1185">Reference proteome</keyword>
<dbReference type="OrthoDB" id="7866523at2"/>
<dbReference type="KEGG" id="rid:RIdsm_05359"/>
<dbReference type="RefSeq" id="WP_057822029.1">
    <property type="nucleotide sequence ID" value="NZ_CP031599.1"/>
</dbReference>
<evidence type="ECO:0000313" key="1">
    <source>
        <dbReference type="EMBL" id="KRS11062.1"/>
    </source>
</evidence>
<dbReference type="PATRIC" id="fig|540747.5.peg.5493"/>
<geneLocation type="plasmid" evidence="4">
    <name>pridsm_01</name>
</geneLocation>
<evidence type="ECO:0000313" key="4">
    <source>
        <dbReference type="Proteomes" id="UP000325785"/>
    </source>
</evidence>
<dbReference type="EMBL" id="LAXI01000063">
    <property type="protein sequence ID" value="KRS11062.1"/>
    <property type="molecule type" value="Genomic_DNA"/>
</dbReference>
<organism evidence="1 3">
    <name type="scientific">Roseovarius indicus</name>
    <dbReference type="NCBI Taxonomy" id="540747"/>
    <lineage>
        <taxon>Bacteria</taxon>
        <taxon>Pseudomonadati</taxon>
        <taxon>Pseudomonadota</taxon>
        <taxon>Alphaproteobacteria</taxon>
        <taxon>Rhodobacterales</taxon>
        <taxon>Roseobacteraceae</taxon>
        <taxon>Roseovarius</taxon>
    </lineage>
</organism>
<dbReference type="EMBL" id="CP031599">
    <property type="protein sequence ID" value="QEW29514.1"/>
    <property type="molecule type" value="Genomic_DNA"/>
</dbReference>
<keyword evidence="2" id="KW-0614">Plasmid</keyword>
<gene>
    <name evidence="2" type="ORF">RIdsm_05359</name>
    <name evidence="1" type="ORF">XM52_28840</name>
</gene>
<dbReference type="AlphaFoldDB" id="A0A0T5NQT5"/>
<proteinExistence type="predicted"/>